<dbReference type="RefSeq" id="WP_188543173.1">
    <property type="nucleotide sequence ID" value="NZ_BMCU01000001.1"/>
</dbReference>
<reference evidence="1" key="2">
    <citation type="submission" date="2020-09" db="EMBL/GenBank/DDBJ databases">
        <authorList>
            <person name="Sun Q."/>
            <person name="Sedlacek I."/>
        </authorList>
    </citation>
    <scope>NUCLEOTIDE SEQUENCE</scope>
    <source>
        <strain evidence="1">CCM 7905</strain>
    </source>
</reference>
<evidence type="ECO:0000313" key="1">
    <source>
        <dbReference type="EMBL" id="GGF94766.1"/>
    </source>
</evidence>
<dbReference type="EMBL" id="BMCU01000001">
    <property type="protein sequence ID" value="GGF94766.1"/>
    <property type="molecule type" value="Genomic_DNA"/>
</dbReference>
<dbReference type="AlphaFoldDB" id="A0A917CP02"/>
<reference evidence="1" key="1">
    <citation type="journal article" date="2014" name="Int. J. Syst. Evol. Microbiol.">
        <title>Complete genome sequence of Corynebacterium casei LMG S-19264T (=DSM 44701T), isolated from a smear-ripened cheese.</title>
        <authorList>
            <consortium name="US DOE Joint Genome Institute (JGI-PGF)"/>
            <person name="Walter F."/>
            <person name="Albersmeier A."/>
            <person name="Kalinowski J."/>
            <person name="Ruckert C."/>
        </authorList>
    </citation>
    <scope>NUCLEOTIDE SEQUENCE</scope>
    <source>
        <strain evidence="1">CCM 7905</strain>
    </source>
</reference>
<evidence type="ECO:0000313" key="2">
    <source>
        <dbReference type="Proteomes" id="UP000654257"/>
    </source>
</evidence>
<proteinExistence type="predicted"/>
<organism evidence="1 2">
    <name type="scientific">Rhodococcoides trifolii</name>
    <dbReference type="NCBI Taxonomy" id="908250"/>
    <lineage>
        <taxon>Bacteria</taxon>
        <taxon>Bacillati</taxon>
        <taxon>Actinomycetota</taxon>
        <taxon>Actinomycetes</taxon>
        <taxon>Mycobacteriales</taxon>
        <taxon>Nocardiaceae</taxon>
        <taxon>Rhodococcoides</taxon>
    </lineage>
</organism>
<sequence>MAVNQSQQLDEVLDRAARELRDEEQPSWLELSSRILTSVRDTTRRSWPLDAQFPTAENGDTLRVSDIVVRLEVVRGVDIPGCSVTSVDLRIDGHACTGVSIGLTAEYGVDIQELARTVARLAADSVNTALGTTLTAGDVDVNVLDVSLPGE</sequence>
<keyword evidence="2" id="KW-1185">Reference proteome</keyword>
<gene>
    <name evidence="1" type="ORF">GCM10007304_05790</name>
</gene>
<evidence type="ECO:0008006" key="3">
    <source>
        <dbReference type="Google" id="ProtNLM"/>
    </source>
</evidence>
<comment type="caution">
    <text evidence="1">The sequence shown here is derived from an EMBL/GenBank/DDBJ whole genome shotgun (WGS) entry which is preliminary data.</text>
</comment>
<name>A0A917CP02_9NOCA</name>
<protein>
    <recommendedName>
        <fullName evidence="3">Asp23/Gls24 family envelope stress response protein</fullName>
    </recommendedName>
</protein>
<accession>A0A917CP02</accession>
<dbReference type="Proteomes" id="UP000654257">
    <property type="component" value="Unassembled WGS sequence"/>
</dbReference>